<proteinExistence type="predicted"/>
<dbReference type="GO" id="GO:0003700">
    <property type="term" value="F:DNA-binding transcription factor activity"/>
    <property type="evidence" value="ECO:0007669"/>
    <property type="project" value="InterPro"/>
</dbReference>
<dbReference type="Gene3D" id="1.10.10.60">
    <property type="entry name" value="Homeodomain-like"/>
    <property type="match status" value="2"/>
</dbReference>
<protein>
    <submittedName>
        <fullName evidence="7">AraC-type DNA-binding protein</fullName>
    </submittedName>
</protein>
<keyword evidence="2 7" id="KW-0238">DNA-binding</keyword>
<evidence type="ECO:0000256" key="3">
    <source>
        <dbReference type="ARBA" id="ARBA00023159"/>
    </source>
</evidence>
<dbReference type="InterPro" id="IPR037923">
    <property type="entry name" value="HTH-like"/>
</dbReference>
<dbReference type="GO" id="GO:0043565">
    <property type="term" value="F:sequence-specific DNA binding"/>
    <property type="evidence" value="ECO:0007669"/>
    <property type="project" value="InterPro"/>
</dbReference>
<dbReference type="SMART" id="SM00342">
    <property type="entry name" value="HTH_ARAC"/>
    <property type="match status" value="1"/>
</dbReference>
<evidence type="ECO:0000313" key="7">
    <source>
        <dbReference type="EMBL" id="SFI47021.1"/>
    </source>
</evidence>
<feature type="region of interest" description="Disordered" evidence="5">
    <location>
        <begin position="334"/>
        <end position="353"/>
    </location>
</feature>
<dbReference type="InterPro" id="IPR009057">
    <property type="entry name" value="Homeodomain-like_sf"/>
</dbReference>
<feature type="domain" description="HTH araC/xylS-type" evidence="6">
    <location>
        <begin position="204"/>
        <end position="302"/>
    </location>
</feature>
<dbReference type="PROSITE" id="PS00041">
    <property type="entry name" value="HTH_ARAC_FAMILY_1"/>
    <property type="match status" value="1"/>
</dbReference>
<keyword evidence="4" id="KW-0804">Transcription</keyword>
<evidence type="ECO:0000256" key="4">
    <source>
        <dbReference type="ARBA" id="ARBA00023163"/>
    </source>
</evidence>
<evidence type="ECO:0000259" key="6">
    <source>
        <dbReference type="PROSITE" id="PS01124"/>
    </source>
</evidence>
<evidence type="ECO:0000313" key="8">
    <source>
        <dbReference type="Proteomes" id="UP000199548"/>
    </source>
</evidence>
<dbReference type="EMBL" id="FOQU01000003">
    <property type="protein sequence ID" value="SFI47021.1"/>
    <property type="molecule type" value="Genomic_DNA"/>
</dbReference>
<organism evidence="7 8">
    <name type="scientific">Paraburkholderia megapolitana</name>
    <dbReference type="NCBI Taxonomy" id="420953"/>
    <lineage>
        <taxon>Bacteria</taxon>
        <taxon>Pseudomonadati</taxon>
        <taxon>Pseudomonadota</taxon>
        <taxon>Betaproteobacteria</taxon>
        <taxon>Burkholderiales</taxon>
        <taxon>Burkholderiaceae</taxon>
        <taxon>Paraburkholderia</taxon>
    </lineage>
</organism>
<dbReference type="SUPFAM" id="SSF46689">
    <property type="entry name" value="Homeodomain-like"/>
    <property type="match status" value="2"/>
</dbReference>
<accession>A0A1I3IGG0</accession>
<dbReference type="AlphaFoldDB" id="A0A1I3IGG0"/>
<keyword evidence="8" id="KW-1185">Reference proteome</keyword>
<evidence type="ECO:0000256" key="5">
    <source>
        <dbReference type="SAM" id="MobiDB-lite"/>
    </source>
</evidence>
<keyword evidence="1" id="KW-0805">Transcription regulation</keyword>
<dbReference type="InterPro" id="IPR018062">
    <property type="entry name" value="HTH_AraC-typ_CS"/>
</dbReference>
<keyword evidence="3" id="KW-0010">Activator</keyword>
<dbReference type="InterPro" id="IPR018060">
    <property type="entry name" value="HTH_AraC"/>
</dbReference>
<dbReference type="Proteomes" id="UP000199548">
    <property type="component" value="Unassembled WGS sequence"/>
</dbReference>
<dbReference type="PROSITE" id="PS01124">
    <property type="entry name" value="HTH_ARAC_FAMILY_2"/>
    <property type="match status" value="1"/>
</dbReference>
<dbReference type="PANTHER" id="PTHR46796">
    <property type="entry name" value="HTH-TYPE TRANSCRIPTIONAL ACTIVATOR RHAS-RELATED"/>
    <property type="match status" value="1"/>
</dbReference>
<dbReference type="InterPro" id="IPR050204">
    <property type="entry name" value="AraC_XylS_family_regulators"/>
</dbReference>
<dbReference type="CDD" id="cd06976">
    <property type="entry name" value="cupin_MtlR-like_N"/>
    <property type="match status" value="1"/>
</dbReference>
<gene>
    <name evidence="7" type="ORF">SAMN05192543_103236</name>
</gene>
<reference evidence="7 8" key="1">
    <citation type="submission" date="2016-10" db="EMBL/GenBank/DDBJ databases">
        <authorList>
            <person name="de Groot N.N."/>
        </authorList>
    </citation>
    <scope>NUCLEOTIDE SEQUENCE [LARGE SCALE GENOMIC DNA]</scope>
    <source>
        <strain evidence="7 8">LMG 23650</strain>
    </source>
</reference>
<dbReference type="InterPro" id="IPR003313">
    <property type="entry name" value="AraC-bd"/>
</dbReference>
<evidence type="ECO:0000256" key="1">
    <source>
        <dbReference type="ARBA" id="ARBA00023015"/>
    </source>
</evidence>
<dbReference type="Pfam" id="PF02311">
    <property type="entry name" value="AraC_binding"/>
    <property type="match status" value="1"/>
</dbReference>
<sequence>MRTLCAAVRRMKSVRRSEGSTQPDLELVAVRRDESFKVWSHGYPYRTVRWHFHPEFEIHLIVATSGKIFVGDHIGSFVPGNLVLMGPNLPHNWVSDVPSGETIAQRNLVVQFGQDFVARCVESFPEWRSLETLLADAQRGVSFGPHTSAAIQPLFMELLEARGLRRIVLFMSMLECLLDASDRELLASPAYQVDPSSFASTRINHALSYIGKNLSGDLREGDLAQLAGQSVSAFSRYFRRHTGLPFVQYVNRMRINLACQLLMDYELSVTDICFKAGFNNLSNFNRQFLAAKGMAPTQFRRYQQLNDASRVASEDAAARGAGIDGAPSIVPATAPAGHPPGRALVAPSAWPPT</sequence>
<dbReference type="Pfam" id="PF12833">
    <property type="entry name" value="HTH_18"/>
    <property type="match status" value="1"/>
</dbReference>
<dbReference type="STRING" id="420953.SAMN05192543_103236"/>
<name>A0A1I3IGG0_9BURK</name>
<dbReference type="SUPFAM" id="SSF51215">
    <property type="entry name" value="Regulatory protein AraC"/>
    <property type="match status" value="1"/>
</dbReference>
<evidence type="ECO:0000256" key="2">
    <source>
        <dbReference type="ARBA" id="ARBA00023125"/>
    </source>
</evidence>